<dbReference type="SUPFAM" id="SSF50475">
    <property type="entry name" value="FMN-binding split barrel"/>
    <property type="match status" value="1"/>
</dbReference>
<accession>A0A7D6C716</accession>
<dbReference type="GO" id="GO:0005829">
    <property type="term" value="C:cytosol"/>
    <property type="evidence" value="ECO:0007669"/>
    <property type="project" value="TreeGrafter"/>
</dbReference>
<dbReference type="InterPro" id="IPR052019">
    <property type="entry name" value="F420H2_bilvrd_red/Heme_oxyg"/>
</dbReference>
<dbReference type="PANTHER" id="PTHR35176">
    <property type="entry name" value="HEME OXYGENASE HI_0854-RELATED"/>
    <property type="match status" value="1"/>
</dbReference>
<dbReference type="Pfam" id="PF01243">
    <property type="entry name" value="PNPOx_N"/>
    <property type="match status" value="1"/>
</dbReference>
<sequence length="171" mass="18389">MSSSSQTEQQQITFDEVSGLLAEARNYWICTVRPDSRPHAAPVWAVWRNGCVVFSSPDSTVKARNLETNAEATVHLESGDEVVIVDGHATRVDDEDELRALGAAFTEKYGAITGVAYDLVQARSMGMAVISVRAEVVRGWHAGAAFMANRWTLGPDGLPVAQTSVNAADLA</sequence>
<dbReference type="InterPro" id="IPR012349">
    <property type="entry name" value="Split_barrel_FMN-bd"/>
</dbReference>
<dbReference type="Gene3D" id="2.30.110.10">
    <property type="entry name" value="Electron Transport, Fmn-binding Protein, Chain A"/>
    <property type="match status" value="1"/>
</dbReference>
<evidence type="ECO:0000256" key="1">
    <source>
        <dbReference type="ARBA" id="ARBA00023002"/>
    </source>
</evidence>
<feature type="domain" description="Pyridoxamine 5'-phosphate oxidase N-terminal" evidence="2">
    <location>
        <begin position="15"/>
        <end position="140"/>
    </location>
</feature>
<proteinExistence type="predicted"/>
<reference evidence="3" key="1">
    <citation type="submission" date="2020-08" db="EMBL/GenBank/DDBJ databases">
        <title>A bifunctional nitrone conjugated secondary metabolite targeting the ribosome.</title>
        <authorList>
            <person name="Limbrick E.M."/>
            <person name="Graf M."/>
            <person name="Derewacz D.K."/>
            <person name="Nguyen F."/>
            <person name="Spraggins J.M."/>
            <person name="Wieland M."/>
            <person name="Ynigez-Gutierrez A.E."/>
            <person name="Reisman B.J."/>
            <person name="Zinshteyn B."/>
            <person name="McCulloch K."/>
            <person name="Iverson T.M."/>
            <person name="Green R."/>
            <person name="Wilson D.N."/>
            <person name="Bachmann B.O."/>
        </authorList>
    </citation>
    <scope>NUCLEOTIDE SEQUENCE</scope>
    <source>
        <strain evidence="3">Africana</strain>
    </source>
</reference>
<evidence type="ECO:0000259" key="2">
    <source>
        <dbReference type="Pfam" id="PF01243"/>
    </source>
</evidence>
<protein>
    <submittedName>
        <fullName evidence="3">Pyridoxamine 5'-phosphate oxidase family protein</fullName>
    </submittedName>
</protein>
<name>A0A7D6C716_9ACTN</name>
<keyword evidence="1" id="KW-0560">Oxidoreductase</keyword>
<dbReference type="GO" id="GO:0070967">
    <property type="term" value="F:coenzyme F420 binding"/>
    <property type="evidence" value="ECO:0007669"/>
    <property type="project" value="TreeGrafter"/>
</dbReference>
<dbReference type="GO" id="GO:0016627">
    <property type="term" value="F:oxidoreductase activity, acting on the CH-CH group of donors"/>
    <property type="evidence" value="ECO:0007669"/>
    <property type="project" value="TreeGrafter"/>
</dbReference>
<dbReference type="AlphaFoldDB" id="A0A7D6C716"/>
<gene>
    <name evidence="3" type="ORF">HZU44_05225</name>
</gene>
<evidence type="ECO:0000313" key="3">
    <source>
        <dbReference type="EMBL" id="QLJ99526.1"/>
    </source>
</evidence>
<organism evidence="3">
    <name type="scientific">Micromonospora carbonacea</name>
    <dbReference type="NCBI Taxonomy" id="47853"/>
    <lineage>
        <taxon>Bacteria</taxon>
        <taxon>Bacillati</taxon>
        <taxon>Actinomycetota</taxon>
        <taxon>Actinomycetes</taxon>
        <taxon>Micromonosporales</taxon>
        <taxon>Micromonosporaceae</taxon>
        <taxon>Micromonospora</taxon>
    </lineage>
</organism>
<dbReference type="EMBL" id="CP058905">
    <property type="protein sequence ID" value="QLJ99526.1"/>
    <property type="molecule type" value="Genomic_DNA"/>
</dbReference>
<dbReference type="PANTHER" id="PTHR35176:SF4">
    <property type="entry name" value="PYRIDOXAMINE 5'-PHOSPHATE OXIDASE-RELATED FMN-BINDING"/>
    <property type="match status" value="1"/>
</dbReference>
<dbReference type="InterPro" id="IPR011576">
    <property type="entry name" value="Pyridox_Oxase_N"/>
</dbReference>